<evidence type="ECO:0000313" key="4">
    <source>
        <dbReference type="Proteomes" id="UP000694001"/>
    </source>
</evidence>
<gene>
    <name evidence="3" type="ORF">KO353_06435</name>
</gene>
<accession>A0A975U598</accession>
<keyword evidence="4" id="KW-1185">Reference proteome</keyword>
<dbReference type="Proteomes" id="UP000694001">
    <property type="component" value="Chromosome"/>
</dbReference>
<keyword evidence="1" id="KW-0812">Transmembrane</keyword>
<organism evidence="3 4">
    <name type="scientific">Elioraea tepida</name>
    <dbReference type="NCBI Taxonomy" id="2843330"/>
    <lineage>
        <taxon>Bacteria</taxon>
        <taxon>Pseudomonadati</taxon>
        <taxon>Pseudomonadota</taxon>
        <taxon>Alphaproteobacteria</taxon>
        <taxon>Acetobacterales</taxon>
        <taxon>Elioraeaceae</taxon>
        <taxon>Elioraea</taxon>
    </lineage>
</organism>
<name>A0A975U598_9PROT</name>
<evidence type="ECO:0000256" key="1">
    <source>
        <dbReference type="SAM" id="Phobius"/>
    </source>
</evidence>
<keyword evidence="1" id="KW-1133">Transmembrane helix</keyword>
<feature type="transmembrane region" description="Helical" evidence="1">
    <location>
        <begin position="12"/>
        <end position="32"/>
    </location>
</feature>
<keyword evidence="1" id="KW-0472">Membrane</keyword>
<proteinExistence type="predicted"/>
<dbReference type="AlphaFoldDB" id="A0A975U598"/>
<evidence type="ECO:0000259" key="2">
    <source>
        <dbReference type="Pfam" id="PF07331"/>
    </source>
</evidence>
<evidence type="ECO:0000313" key="3">
    <source>
        <dbReference type="EMBL" id="QXM25834.1"/>
    </source>
</evidence>
<dbReference type="RefSeq" id="WP_218286886.1">
    <property type="nucleotide sequence ID" value="NZ_CP076448.1"/>
</dbReference>
<sequence>MPERRPVAGEVGVSIALILLALVSLWESASIPVSPIYARVGPTVFPWIASSGLLLIGVLLLAQALRGGFGVEPALAVDWRATAWVAAGLAANAALIGSLGFVFAAIALFVCVARGFGSAAPLRDAAIGAALALASYLGFEKLLGVNIGAGVLEGLL</sequence>
<feature type="transmembrane region" description="Helical" evidence="1">
    <location>
        <begin position="44"/>
        <end position="65"/>
    </location>
</feature>
<feature type="transmembrane region" description="Helical" evidence="1">
    <location>
        <begin position="85"/>
        <end position="113"/>
    </location>
</feature>
<reference evidence="3" key="1">
    <citation type="submission" date="2021-06" db="EMBL/GenBank/DDBJ databases">
        <title>Elioraea tepida, sp. nov., a moderately thermophilic aerobic anoxygenic phototrophic bacterium isolated from an alkaline siliceous hot spring mat community in Yellowstone National Park, WY, USA.</title>
        <authorList>
            <person name="Saini M.K."/>
            <person name="Yoshida S."/>
            <person name="Sebastian A."/>
            <person name="Hirose S."/>
            <person name="Hara E."/>
            <person name="Tamaki H."/>
            <person name="Soulier N.T."/>
            <person name="Albert I."/>
            <person name="Hanada S."/>
            <person name="Bryant D.A."/>
            <person name="Tank M."/>
        </authorList>
    </citation>
    <scope>NUCLEOTIDE SEQUENCE</scope>
    <source>
        <strain evidence="3">MS-P2</strain>
    </source>
</reference>
<dbReference type="InterPro" id="IPR009936">
    <property type="entry name" value="DUF1468"/>
</dbReference>
<dbReference type="Pfam" id="PF07331">
    <property type="entry name" value="TctB"/>
    <property type="match status" value="1"/>
</dbReference>
<protein>
    <submittedName>
        <fullName evidence="3">Tripartite tricarboxylate transporter TctB family protein</fullName>
    </submittedName>
</protein>
<dbReference type="EMBL" id="CP076448">
    <property type="protein sequence ID" value="QXM25834.1"/>
    <property type="molecule type" value="Genomic_DNA"/>
</dbReference>
<dbReference type="KEGG" id="elio:KO353_06435"/>
<feature type="domain" description="DUF1468" evidence="2">
    <location>
        <begin position="13"/>
        <end position="146"/>
    </location>
</feature>